<evidence type="ECO:0000313" key="1">
    <source>
        <dbReference type="EMBL" id="DAC80311.1"/>
    </source>
</evidence>
<name>A0A5H3CW04_9VIRU</name>
<accession>A0A5H3CW04</accession>
<reference evidence="1" key="1">
    <citation type="journal article" date="2019" name="J. ISSAAS">
        <title>Identification of 'Missing Link' Families of Small DNA Tumor Viruses.</title>
        <authorList>
            <person name="Welch N.L."/>
            <person name="Tisza M.J."/>
            <person name="Belford A."/>
            <person name="Pastrana D.V."/>
            <person name="Pang Y.-Y.S."/>
            <person name="Schiller J.T."/>
            <person name="An P."/>
            <person name="Cantalupo P.G."/>
            <person name="Pipas J.M."/>
            <person name="Koda S."/>
            <person name="Subramaniam K."/>
            <person name="Waltzek T.B."/>
            <person name="Bian C."/>
            <person name="Shi Q."/>
            <person name="Ruan Z."/>
            <person name="Ng T.F.-F."/>
            <person name="Starrett G.J."/>
            <person name="Buck C.B."/>
        </authorList>
    </citation>
    <scope>NUCLEOTIDE SEQUENCE</scope>
    <source>
        <strain evidence="1">4065</strain>
    </source>
</reference>
<proteinExistence type="predicted"/>
<evidence type="ECO:0000313" key="2">
    <source>
        <dbReference type="Proteomes" id="UP001237034"/>
    </source>
</evidence>
<dbReference type="EMBL" id="BK010891">
    <property type="protein sequence ID" value="DAC80311.1"/>
    <property type="molecule type" value="Genomic_DNA"/>
</dbReference>
<sequence length="532" mass="58816">MTTTDENASFDTDLSLTLQENQKEYHIAGSMTTAVHTREATCVGPNPVHQLNQRGTSDIIMELECPKDEAILVGSIYFIAEGKVRVNANADQALVAAWGTAQANGGTHFQTVANGNSPLAIPPFVVNSQLTQIDFEVGTTQSINRHLSQVSSSEYGAGVLSAMQAYWNETQEFGYYCLNSSNSTLMTPRHQNSVAAHTDRFRIQERVHHQINIPFNLLSSWDYDDHNVRKVLPRGMSLKMRAATRPYTERAKLARTNDNNHSAHIEWTQLTVKYNTVVIPDGGHRQNEPSETVLATLDMGVKTHDLLQNTPRANVPITFGGTEFVPQWVIMYVAPGNCFDLEQLRDNMHGLVCIPNAIKSIRCNLQGDLTPDFMMLYQDATIALQDMEQRTAMYNAFLGRVGFLPGRSRKYERSPAEVHILSYGGQGQVDANMRQKVACSAAVILTDPSMALVREASSGALTGKLSVKVEFNHDQIAQGCKLVVLCITKQQIIFSKVKELPGASPIYVLNKLGTRPAFTQVDVVSPSEDDVM</sequence>
<organism evidence="1 2">
    <name type="scientific">Tilapia adomavirus 1</name>
    <dbReference type="NCBI Taxonomy" id="2597803"/>
    <lineage>
        <taxon>Viruses</taxon>
        <taxon>Adomaviruses</taxon>
    </lineage>
</organism>
<protein>
    <submittedName>
        <fullName evidence="1">LO7</fullName>
    </submittedName>
</protein>
<dbReference type="Proteomes" id="UP001237034">
    <property type="component" value="Segment"/>
</dbReference>
<reference evidence="1" key="2">
    <citation type="submission" date="2019-07" db="EMBL/GenBank/DDBJ databases">
        <authorList>
            <person name="Buck C."/>
            <person name="Tisza M."/>
        </authorList>
    </citation>
    <scope>NUCLEOTIDE SEQUENCE</scope>
    <source>
        <strain evidence="1">4065</strain>
    </source>
</reference>